<feature type="region of interest" description="Disordered" evidence="8">
    <location>
        <begin position="840"/>
        <end position="869"/>
    </location>
</feature>
<feature type="compositionally biased region" description="Basic and acidic residues" evidence="8">
    <location>
        <begin position="223"/>
        <end position="232"/>
    </location>
</feature>
<feature type="compositionally biased region" description="Polar residues" evidence="8">
    <location>
        <begin position="599"/>
        <end position="615"/>
    </location>
</feature>
<dbReference type="CDD" id="cd20147">
    <property type="entry name" value="PWWP_HULK"/>
    <property type="match status" value="1"/>
</dbReference>
<feature type="region of interest" description="Disordered" evidence="8">
    <location>
        <begin position="345"/>
        <end position="436"/>
    </location>
</feature>
<dbReference type="InterPro" id="IPR008942">
    <property type="entry name" value="ENTH_VHS"/>
</dbReference>
<evidence type="ECO:0000256" key="2">
    <source>
        <dbReference type="ARBA" id="ARBA00022473"/>
    </source>
</evidence>
<dbReference type="GO" id="GO:0005634">
    <property type="term" value="C:nucleus"/>
    <property type="evidence" value="ECO:0007669"/>
    <property type="project" value="UniProtKB-SubCell"/>
</dbReference>
<feature type="region of interest" description="Disordered" evidence="8">
    <location>
        <begin position="544"/>
        <end position="573"/>
    </location>
</feature>
<dbReference type="Proteomes" id="UP001632038">
    <property type="component" value="Unassembled WGS sequence"/>
</dbReference>
<evidence type="ECO:0000259" key="9">
    <source>
        <dbReference type="PROSITE" id="PS50812"/>
    </source>
</evidence>
<feature type="compositionally biased region" description="Basic and acidic residues" evidence="8">
    <location>
        <begin position="844"/>
        <end position="854"/>
    </location>
</feature>
<evidence type="ECO:0000256" key="5">
    <source>
        <dbReference type="ARBA" id="ARBA00023089"/>
    </source>
</evidence>
<feature type="compositionally biased region" description="Pro residues" evidence="8">
    <location>
        <begin position="1166"/>
        <end position="1244"/>
    </location>
</feature>
<proteinExistence type="predicted"/>
<feature type="compositionally biased region" description="Polar residues" evidence="8">
    <location>
        <begin position="687"/>
        <end position="698"/>
    </location>
</feature>
<feature type="region of interest" description="Disordered" evidence="8">
    <location>
        <begin position="1130"/>
        <end position="1273"/>
    </location>
</feature>
<dbReference type="Pfam" id="PF04818">
    <property type="entry name" value="CID"/>
    <property type="match status" value="1"/>
</dbReference>
<evidence type="ECO:0000256" key="3">
    <source>
        <dbReference type="ARBA" id="ARBA00022664"/>
    </source>
</evidence>
<feature type="compositionally biased region" description="Basic and acidic residues" evidence="8">
    <location>
        <begin position="636"/>
        <end position="648"/>
    </location>
</feature>
<feature type="region of interest" description="Disordered" evidence="8">
    <location>
        <begin position="599"/>
        <end position="698"/>
    </location>
</feature>
<feature type="compositionally biased region" description="Basic and acidic residues" evidence="8">
    <location>
        <begin position="394"/>
        <end position="405"/>
    </location>
</feature>
<dbReference type="Gene3D" id="2.30.30.140">
    <property type="match status" value="1"/>
</dbReference>
<dbReference type="PANTHER" id="PTHR12550:SF70">
    <property type="entry name" value="JIL-1 ANCHORING AND STABILIZING PROTEIN, ISOFORM A"/>
    <property type="match status" value="1"/>
</dbReference>
<dbReference type="PROSITE" id="PS51391">
    <property type="entry name" value="CID"/>
    <property type="match status" value="1"/>
</dbReference>
<accession>A0ABD3B8T9</accession>
<dbReference type="SMART" id="SM00293">
    <property type="entry name" value="PWWP"/>
    <property type="match status" value="1"/>
</dbReference>
<evidence type="ECO:0000313" key="11">
    <source>
        <dbReference type="EMBL" id="KAL3613768.1"/>
    </source>
</evidence>
<dbReference type="GO" id="GO:0009908">
    <property type="term" value="P:flower development"/>
    <property type="evidence" value="ECO:0007669"/>
    <property type="project" value="UniProtKB-KW"/>
</dbReference>
<comment type="caution">
    <text evidence="11">The sequence shown here is derived from an EMBL/GenBank/DDBJ whole genome shotgun (WGS) entry which is preliminary data.</text>
</comment>
<keyword evidence="3" id="KW-0507">mRNA processing</keyword>
<feature type="domain" description="CID" evidence="10">
    <location>
        <begin position="870"/>
        <end position="1011"/>
    </location>
</feature>
<dbReference type="EMBL" id="JAVIJP010000107">
    <property type="protein sequence ID" value="KAL3613768.1"/>
    <property type="molecule type" value="Genomic_DNA"/>
</dbReference>
<dbReference type="PROSITE" id="PS50812">
    <property type="entry name" value="PWWP"/>
    <property type="match status" value="1"/>
</dbReference>
<feature type="region of interest" description="Disordered" evidence="8">
    <location>
        <begin position="201"/>
        <end position="272"/>
    </location>
</feature>
<feature type="compositionally biased region" description="Polar residues" evidence="8">
    <location>
        <begin position="856"/>
        <end position="867"/>
    </location>
</feature>
<dbReference type="GO" id="GO:0006397">
    <property type="term" value="P:mRNA processing"/>
    <property type="evidence" value="ECO:0007669"/>
    <property type="project" value="UniProtKB-KW"/>
</dbReference>
<feature type="compositionally biased region" description="Basic residues" evidence="8">
    <location>
        <begin position="310"/>
        <end position="320"/>
    </location>
</feature>
<feature type="compositionally biased region" description="Polar residues" evidence="8">
    <location>
        <begin position="420"/>
        <end position="434"/>
    </location>
</feature>
<evidence type="ECO:0000256" key="7">
    <source>
        <dbReference type="ARBA" id="ARBA00023242"/>
    </source>
</evidence>
<comment type="subcellular location">
    <subcellularLocation>
        <location evidence="1">Nucleus</location>
    </subcellularLocation>
</comment>
<protein>
    <submittedName>
        <fullName evidence="11">RPR</fullName>
    </submittedName>
</protein>
<evidence type="ECO:0000256" key="6">
    <source>
        <dbReference type="ARBA" id="ARBA00023163"/>
    </source>
</evidence>
<evidence type="ECO:0000259" key="10">
    <source>
        <dbReference type="PROSITE" id="PS51391"/>
    </source>
</evidence>
<reference evidence="12" key="1">
    <citation type="journal article" date="2024" name="IScience">
        <title>Strigolactones Initiate the Formation of Haustorium-like Structures in Castilleja.</title>
        <authorList>
            <person name="Buerger M."/>
            <person name="Peterson D."/>
            <person name="Chory J."/>
        </authorList>
    </citation>
    <scope>NUCLEOTIDE SEQUENCE [LARGE SCALE GENOMIC DNA]</scope>
</reference>
<dbReference type="Pfam" id="PF00855">
    <property type="entry name" value="PWWP"/>
    <property type="match status" value="1"/>
</dbReference>
<organism evidence="11 12">
    <name type="scientific">Castilleja foliolosa</name>
    <dbReference type="NCBI Taxonomy" id="1961234"/>
    <lineage>
        <taxon>Eukaryota</taxon>
        <taxon>Viridiplantae</taxon>
        <taxon>Streptophyta</taxon>
        <taxon>Embryophyta</taxon>
        <taxon>Tracheophyta</taxon>
        <taxon>Spermatophyta</taxon>
        <taxon>Magnoliopsida</taxon>
        <taxon>eudicotyledons</taxon>
        <taxon>Gunneridae</taxon>
        <taxon>Pentapetalae</taxon>
        <taxon>asterids</taxon>
        <taxon>lamiids</taxon>
        <taxon>Lamiales</taxon>
        <taxon>Orobanchaceae</taxon>
        <taxon>Pedicularideae</taxon>
        <taxon>Castillejinae</taxon>
        <taxon>Castilleja</taxon>
    </lineage>
</organism>
<dbReference type="Gene3D" id="1.25.40.90">
    <property type="match status" value="1"/>
</dbReference>
<dbReference type="InterPro" id="IPR000313">
    <property type="entry name" value="PWWP_dom"/>
</dbReference>
<evidence type="ECO:0000256" key="4">
    <source>
        <dbReference type="ARBA" id="ARBA00023015"/>
    </source>
</evidence>
<dbReference type="FunFam" id="1.25.40.90:FF:000037">
    <property type="entry name" value="Enhancer of ag-4 2"/>
    <property type="match status" value="1"/>
</dbReference>
<evidence type="ECO:0000256" key="8">
    <source>
        <dbReference type="SAM" id="MobiDB-lite"/>
    </source>
</evidence>
<keyword evidence="4" id="KW-0805">Transcription regulation</keyword>
<sequence length="1453" mass="158328">MAPGRKRGAKGVKTTSELGLGDLVLAKVKGFPAWPAKIGRPEDWDYNPDPRKYFVQFFGTKEIAFVAPGDIQAFTSESKNKFSARCKGKTVKYFAQAVEEICEEFDRLQRKKISSVSDYNNPQTLVSEAHSVDQVVDEALEVRADEGVDSEGPNCKLEINGLSDHESKGEMGFRDVKLCLSDDINLSSPANISLGKRLELSENPSNSVKESVLGSVPSSCVSTKDEGSRNVKVEGSSDGGQTEVANDHKSKPAIGLKRKREDTMHMSSGSVISPVHIGDKMKMKYASAGKVTGLSEDNSRLGSDLGSERKGKKLLKGKKHSMAVDGRVDEVTGEHNQVISMKKMKFQHGHGKLTTQTIKSSNPAKKSKPPDVVDGARMPRDRTSRKNLISPVDLDDKMDKKESKRFTSGGKAENHRSSRPHTVNNEPNHSTSEAVPTLTKRHSLVGGTSASISANINGDSASCRNGMVSPNKVQSSGVQLPKKRRAVRICDDDDDELPKTPVHGGLPHKVSAISRVLEPKIKNVMRGEGYGNDRLLLRNSKDDELTKTPVHGGSSHKASAIPRVSESKKKTVIRGEGYGNDRLVVRNAGTVDDGFIEQLQSSRLPNKTSSLTAQKGTEKRTRESSAEHVSPNQRQLDSEKMPVMEGKTDATPSVIDVRPPTESQKKQFSKTPVGISKTKMPSGANRGLTTASDGSSLNQSINEKAKPILLGEKRKTTPLSKSQINDSVPLVGNPDESIAALGERPDVVNDSKTSLLANSKISDSVASMKHLIAAAQAKKKQAHFQNPYDNHIPLLVSDAGMFGRSPSPSPGTLAVESNKTLEVDVQRLDSNSSDVRQIPSVNEHMNDEFEERRVSSGHQTTGSSLSGDTEAAVARDAFEGMLETLSRTKESIGRATRLAIDCAKYGITNEVVELLIRKLENEPSFHRRVDLFFLVDSITQCSHSQKGIAGASYIPVVQAALPRLIGAAAPPGTGAQENRRQCHKVLRLWLERKILPESVLRRYMDGIGVAKDETSVGVSHRRPSRAERSIDDPIRDMEGMFLDEYGSMAKFQLPGFLPTHFLEEEEEEDDEGNFPTLHKEAQEKSQSDHNTPASRDPDRNCSVTPSDRPHCILEDVEGELEMEDVSAHQKGEVPFSGNNSAEVEPNPDVIFQSSSSMFELLLSPEGSPPLPPGSPPPTPPLPTSPPPSFLPPPPPSPPPSSPPPPPPPSEPHLFLPPPPPFRSDQSLPPPPPPPFIPQHMPPHPTTISSSQPPLSYHPAPLPLHDINGTPSGNQQNTHMVLNTHGPHIDPPVRGEVFSQQSSFYSPAAVSNVREHIGNNSSRLVEHPHGDGYLNNTQAPQQRQPFLPGRFSYRNSGQQNMYPPYSVPIFSDGSRRNAPDDQRLMQANEFSSDRSRREWMTGGYYGPPIKSSASLMSFQPSAANSLPAAAPISVHRVKMMPSRSDVSAVNWRPV</sequence>
<keyword evidence="5" id="KW-0287">Flowering</keyword>
<keyword evidence="2" id="KW-0217">Developmental protein</keyword>
<evidence type="ECO:0000256" key="1">
    <source>
        <dbReference type="ARBA" id="ARBA00004123"/>
    </source>
</evidence>
<keyword evidence="12" id="KW-1185">Reference proteome</keyword>
<dbReference type="PRINTS" id="PR01217">
    <property type="entry name" value="PRICHEXTENSN"/>
</dbReference>
<gene>
    <name evidence="11" type="primary">HUA2_2</name>
    <name evidence="11" type="ORF">CASFOL_041842</name>
</gene>
<feature type="domain" description="PWWP" evidence="9">
    <location>
        <begin position="20"/>
        <end position="77"/>
    </location>
</feature>
<dbReference type="SMART" id="SM00582">
    <property type="entry name" value="RPR"/>
    <property type="match status" value="1"/>
</dbReference>
<dbReference type="SUPFAM" id="SSF63748">
    <property type="entry name" value="Tudor/PWWP/MBT"/>
    <property type="match status" value="1"/>
</dbReference>
<dbReference type="PANTHER" id="PTHR12550">
    <property type="entry name" value="HEPATOMA-DERIVED GROWTH FACTOR-RELATED"/>
    <property type="match status" value="1"/>
</dbReference>
<evidence type="ECO:0000313" key="12">
    <source>
        <dbReference type="Proteomes" id="UP001632038"/>
    </source>
</evidence>
<dbReference type="InterPro" id="IPR006569">
    <property type="entry name" value="CID_dom"/>
</dbReference>
<keyword evidence="6" id="KW-0804">Transcription</keyword>
<feature type="region of interest" description="Disordered" evidence="8">
    <location>
        <begin position="293"/>
        <end position="320"/>
    </location>
</feature>
<feature type="region of interest" description="Disordered" evidence="8">
    <location>
        <begin position="1079"/>
        <end position="1109"/>
    </location>
</feature>
<name>A0ABD3B8T9_9LAMI</name>
<feature type="compositionally biased region" description="Basic and acidic residues" evidence="8">
    <location>
        <begin position="616"/>
        <end position="626"/>
    </location>
</feature>
<keyword evidence="7" id="KW-0539">Nucleus</keyword>